<feature type="region of interest" description="Disordered" evidence="3">
    <location>
        <begin position="1"/>
        <end position="87"/>
    </location>
</feature>
<evidence type="ECO:0000313" key="5">
    <source>
        <dbReference type="EMBL" id="MBA2947077.1"/>
    </source>
</evidence>
<proteinExistence type="inferred from homology"/>
<keyword evidence="2 5" id="KW-0378">Hydrolase</keyword>
<dbReference type="GO" id="GO:0006508">
    <property type="term" value="P:proteolysis"/>
    <property type="evidence" value="ECO:0007669"/>
    <property type="project" value="InterPro"/>
</dbReference>
<dbReference type="GO" id="GO:0004177">
    <property type="term" value="F:aminopeptidase activity"/>
    <property type="evidence" value="ECO:0007669"/>
    <property type="project" value="UniProtKB-EC"/>
</dbReference>
<feature type="domain" description="AB hydrolase-1" evidence="4">
    <location>
        <begin position="115"/>
        <end position="357"/>
    </location>
</feature>
<evidence type="ECO:0000313" key="6">
    <source>
        <dbReference type="Proteomes" id="UP000545761"/>
    </source>
</evidence>
<feature type="compositionally biased region" description="Polar residues" evidence="3">
    <location>
        <begin position="14"/>
        <end position="32"/>
    </location>
</feature>
<dbReference type="AlphaFoldDB" id="A0A7W0DL30"/>
<comment type="similarity">
    <text evidence="1">Belongs to the peptidase S33 family.</text>
</comment>
<comment type="caution">
    <text evidence="5">The sequence shown here is derived from an EMBL/GenBank/DDBJ whole genome shotgun (WGS) entry which is preliminary data.</text>
</comment>
<organism evidence="5 6">
    <name type="scientific">Streptomyces himalayensis subsp. himalayensis</name>
    <dbReference type="NCBI Taxonomy" id="2756131"/>
    <lineage>
        <taxon>Bacteria</taxon>
        <taxon>Bacillati</taxon>
        <taxon>Actinomycetota</taxon>
        <taxon>Actinomycetes</taxon>
        <taxon>Kitasatosporales</taxon>
        <taxon>Streptomycetaceae</taxon>
        <taxon>Streptomyces</taxon>
        <taxon>Streptomyces himalayensis</taxon>
    </lineage>
</organism>
<dbReference type="Gene3D" id="3.40.50.1820">
    <property type="entry name" value="alpha/beta hydrolase"/>
    <property type="match status" value="1"/>
</dbReference>
<dbReference type="GO" id="GO:0016020">
    <property type="term" value="C:membrane"/>
    <property type="evidence" value="ECO:0007669"/>
    <property type="project" value="TreeGrafter"/>
</dbReference>
<evidence type="ECO:0000256" key="1">
    <source>
        <dbReference type="ARBA" id="ARBA00010088"/>
    </source>
</evidence>
<evidence type="ECO:0000256" key="2">
    <source>
        <dbReference type="ARBA" id="ARBA00022801"/>
    </source>
</evidence>
<dbReference type="PANTHER" id="PTHR43798:SF27">
    <property type="entry name" value="HYDROLASE ALPHA_BETA HYDROLASE FOLD FAMILY"/>
    <property type="match status" value="1"/>
</dbReference>
<dbReference type="EMBL" id="JACEHE010000008">
    <property type="protein sequence ID" value="MBA2947077.1"/>
    <property type="molecule type" value="Genomic_DNA"/>
</dbReference>
<dbReference type="InterPro" id="IPR002410">
    <property type="entry name" value="Peptidase_S33"/>
</dbReference>
<dbReference type="InterPro" id="IPR029058">
    <property type="entry name" value="AB_hydrolase_fold"/>
</dbReference>
<evidence type="ECO:0000256" key="3">
    <source>
        <dbReference type="SAM" id="MobiDB-lite"/>
    </source>
</evidence>
<feature type="compositionally biased region" description="Polar residues" evidence="3">
    <location>
        <begin position="77"/>
        <end position="87"/>
    </location>
</feature>
<dbReference type="PRINTS" id="PR00793">
    <property type="entry name" value="PROAMNOPTASE"/>
</dbReference>
<gene>
    <name evidence="5" type="ORF">H1D24_15045</name>
</gene>
<feature type="compositionally biased region" description="Basic and acidic residues" evidence="3">
    <location>
        <begin position="33"/>
        <end position="44"/>
    </location>
</feature>
<dbReference type="InterPro" id="IPR050266">
    <property type="entry name" value="AB_hydrolase_sf"/>
</dbReference>
<dbReference type="PANTHER" id="PTHR43798">
    <property type="entry name" value="MONOACYLGLYCEROL LIPASE"/>
    <property type="match status" value="1"/>
</dbReference>
<reference evidence="5 6" key="1">
    <citation type="submission" date="2020-07" db="EMBL/GenBank/DDBJ databases">
        <title>Streptomyces isolated from Indian soil.</title>
        <authorList>
            <person name="Mandal S."/>
            <person name="Maiti P.K."/>
        </authorList>
    </citation>
    <scope>NUCLEOTIDE SEQUENCE [LARGE SCALE GENOMIC DNA]</scope>
    <source>
        <strain evidence="5 6">PSKA28</strain>
    </source>
</reference>
<protein>
    <submittedName>
        <fullName evidence="5">Alpha/beta hydrolase</fullName>
    </submittedName>
</protein>
<accession>A0A7W0DL30</accession>
<evidence type="ECO:0000259" key="4">
    <source>
        <dbReference type="Pfam" id="PF00561"/>
    </source>
</evidence>
<sequence>MTRWETRLGGVSTLLGSRQQRTHSQQGFTRTSRPADADTYHKGNSDVPPTVLPGQGPQAARCVGDLNPQWPAPRGFSGSSTHGRSTCSRLADVDETVLTEDGVRLWATRGGEGTPVVFCHGGPGIWDFLGDLAELLTDRATVHRWDQRGCGRSQRRGPYSVARSVADLDAVRRHFGLDRMALLGHSYGAQLALQYALDHPERVSKFVYVSGTGIDNRDTWRPTYQRNLRANLGKYLKRWETLDSRKRTEAEDRELCVLQWSADYADRERALEQAKAAATPWYGVNFECSATINAEVNRTSGTPELRAACEKLDVPVLIVHGAEDIRPNWALDSLEQALPRVSRKTLNGAGHLPWVEDPNGFRTVVGDFLVDRR</sequence>
<dbReference type="InterPro" id="IPR000073">
    <property type="entry name" value="AB_hydrolase_1"/>
</dbReference>
<name>A0A7W0DL30_9ACTN</name>
<dbReference type="Pfam" id="PF00561">
    <property type="entry name" value="Abhydrolase_1"/>
    <property type="match status" value="1"/>
</dbReference>
<dbReference type="SUPFAM" id="SSF53474">
    <property type="entry name" value="alpha/beta-Hydrolases"/>
    <property type="match status" value="1"/>
</dbReference>
<dbReference type="Proteomes" id="UP000545761">
    <property type="component" value="Unassembled WGS sequence"/>
</dbReference>